<feature type="domain" description="DUF4301" evidence="1">
    <location>
        <begin position="4"/>
        <end position="520"/>
    </location>
</feature>
<dbReference type="Pfam" id="PF14134">
    <property type="entry name" value="DUF4301"/>
    <property type="match status" value="1"/>
</dbReference>
<dbReference type="InterPro" id="IPR025393">
    <property type="entry name" value="DUF4301"/>
</dbReference>
<dbReference type="RefSeq" id="WP_116694247.1">
    <property type="nucleotide sequence ID" value="NZ_QEHR01000004.1"/>
</dbReference>
<evidence type="ECO:0000259" key="1">
    <source>
        <dbReference type="Pfam" id="PF14134"/>
    </source>
</evidence>
<sequence>MLNKEDVKQIEAHGHTVESVARQMETFAKGIPFSNVITTASVGNGIEAIPLSNSHSEVVSAGRQEETQQQLIQLFETEKTRLELVKFVPASGAATRMFKFLFQFLAEYNPDEDTLNKYIKKGKHDALKVFMANLKNFAFVNEVRKKIRELYPDYKTSKKGQRAVYFVKSMLQPEGLGYKNLPKGLIPFHKYKKYYTTAFEEQLYEAAYYASAKDNAYLHFTFSEAHVSKFKKTFEAVKNRLEKATKTKFHISYSFQKKETDTLAVTKDNKPFRDVEGRLVFRPSGHGALLENLNEVNADIVFIKNIDNVIIREHVTEIAQYKKLLAGKLIWLQQKSFGFLEKLAANRVTDDELNEIRSFLWNHLNCRDLPETREHMFNKLNRPLRVCGVVKNTGAPGGGPFWVKNEAGETTLQIVETAQIDMEDPHQKTIVNEATHFNPVDLVCGIRDFKGKKFDLKQFSDPDTGFISLKSQNGKPLKALELPGLWNGAMAKWNSVFVEVPLITFNPVKTVNDLLQPNHRPNK</sequence>
<accession>A0A2U0I2M2</accession>
<dbReference type="SUPFAM" id="SSF53448">
    <property type="entry name" value="Nucleotide-diphospho-sugar transferases"/>
    <property type="match status" value="1"/>
</dbReference>
<dbReference type="InterPro" id="IPR029044">
    <property type="entry name" value="Nucleotide-diphossugar_trans"/>
</dbReference>
<dbReference type="EMBL" id="QEHR01000004">
    <property type="protein sequence ID" value="PVW15356.1"/>
    <property type="molecule type" value="Genomic_DNA"/>
</dbReference>
<name>A0A2U0I2M2_9FLAO</name>
<dbReference type="AlphaFoldDB" id="A0A2U0I2M2"/>
<comment type="caution">
    <text evidence="2">The sequence shown here is derived from an EMBL/GenBank/DDBJ whole genome shotgun (WGS) entry which is preliminary data.</text>
</comment>
<dbReference type="OrthoDB" id="5572060at2"/>
<proteinExistence type="predicted"/>
<protein>
    <submittedName>
        <fullName evidence="2">DUF4301 domain-containing protein</fullName>
    </submittedName>
</protein>
<evidence type="ECO:0000313" key="3">
    <source>
        <dbReference type="Proteomes" id="UP000245962"/>
    </source>
</evidence>
<evidence type="ECO:0000313" key="2">
    <source>
        <dbReference type="EMBL" id="PVW15356.1"/>
    </source>
</evidence>
<reference evidence="2 3" key="1">
    <citation type="submission" date="2018-04" db="EMBL/GenBank/DDBJ databases">
        <title>Marixanthomonas spongiae HN-E44 sp. nov., isolated from a marine sponge.</title>
        <authorList>
            <person name="Luo L."/>
            <person name="Zhuang L."/>
        </authorList>
    </citation>
    <scope>NUCLEOTIDE SEQUENCE [LARGE SCALE GENOMIC DNA]</scope>
    <source>
        <strain evidence="2 3">HN-E44</strain>
    </source>
</reference>
<keyword evidence="3" id="KW-1185">Reference proteome</keyword>
<gene>
    <name evidence="2" type="ORF">DDV96_08130</name>
</gene>
<dbReference type="Proteomes" id="UP000245962">
    <property type="component" value="Unassembled WGS sequence"/>
</dbReference>
<organism evidence="2 3">
    <name type="scientific">Marixanthomonas spongiae</name>
    <dbReference type="NCBI Taxonomy" id="2174845"/>
    <lineage>
        <taxon>Bacteria</taxon>
        <taxon>Pseudomonadati</taxon>
        <taxon>Bacteroidota</taxon>
        <taxon>Flavobacteriia</taxon>
        <taxon>Flavobacteriales</taxon>
        <taxon>Flavobacteriaceae</taxon>
        <taxon>Marixanthomonas</taxon>
    </lineage>
</organism>